<dbReference type="RefSeq" id="WP_191869303.1">
    <property type="nucleotide sequence ID" value="NZ_BMRU01000017.1"/>
</dbReference>
<feature type="region of interest" description="Disordered" evidence="1">
    <location>
        <begin position="477"/>
        <end position="503"/>
    </location>
</feature>
<dbReference type="GeneID" id="86958500"/>
<evidence type="ECO:0000313" key="2">
    <source>
        <dbReference type="EMBL" id="GHI15336.1"/>
    </source>
</evidence>
<accession>A0ABQ3NRD3</accession>
<feature type="compositionally biased region" description="Low complexity" evidence="1">
    <location>
        <begin position="87"/>
        <end position="105"/>
    </location>
</feature>
<reference evidence="3" key="1">
    <citation type="submission" date="2020-09" db="EMBL/GenBank/DDBJ databases">
        <title>Whole genome shotgun sequence of Streptomyces cinnamonensis NBRC 15873.</title>
        <authorList>
            <person name="Komaki H."/>
            <person name="Tamura T."/>
        </authorList>
    </citation>
    <scope>NUCLEOTIDE SEQUENCE [LARGE SCALE GENOMIC DNA]</scope>
    <source>
        <strain evidence="3">NBRC 15873</strain>
    </source>
</reference>
<gene>
    <name evidence="2" type="ORF">Scinn_47990</name>
</gene>
<feature type="compositionally biased region" description="Low complexity" evidence="1">
    <location>
        <begin position="129"/>
        <end position="146"/>
    </location>
</feature>
<evidence type="ECO:0000256" key="1">
    <source>
        <dbReference type="SAM" id="MobiDB-lite"/>
    </source>
</evidence>
<evidence type="ECO:0008006" key="4">
    <source>
        <dbReference type="Google" id="ProtNLM"/>
    </source>
</evidence>
<name>A0ABQ3NRD3_STRVG</name>
<keyword evidence="3" id="KW-1185">Reference proteome</keyword>
<organism evidence="2 3">
    <name type="scientific">Streptomyces virginiae</name>
    <name type="common">Streptomyces cinnamonensis</name>
    <dbReference type="NCBI Taxonomy" id="1961"/>
    <lineage>
        <taxon>Bacteria</taxon>
        <taxon>Bacillati</taxon>
        <taxon>Actinomycetota</taxon>
        <taxon>Actinomycetes</taxon>
        <taxon>Kitasatosporales</taxon>
        <taxon>Streptomycetaceae</taxon>
        <taxon>Streptomyces</taxon>
    </lineage>
</organism>
<comment type="caution">
    <text evidence="2">The sequence shown here is derived from an EMBL/GenBank/DDBJ whole genome shotgun (WGS) entry which is preliminary data.</text>
</comment>
<sequence>MSGADEGVAAWLSGFAEAAAVVLATPSECREAMRGALDRCWEELRQVARHRPPYANDAADLFDRFESARTSLERALWAAAAPDRSGADPAGEADPPGPDLTDPDLCAIGTGDTAAVDREPERTAGSVVPAPADAGAAGRATTGETPDGPDAAGTVESVPGAQPSPPDPADEEPPAPDPLAGFADALDELESELLAEQIRYLPHTPQAAAADPPATAADRVAATWQRVHMALLRLPATLREEWRARACETATAAGLAVTAEDSTDPDVIVPGLPQGLYTAERVRLAIAVPRVAAINVPAEIHRSLATSPGTVMKLPPTDPRLAWAVRAEQALRLVELDPELHVAVLVEDHPSSLASQDARLRYRQHLHRLLEAAGSSQATKWSAESRLGAAHELDMVLGGLVHKRPAALDSWWWQWRNSVSEILRPLAESARYELVPKPVAKWDRHDVDAYTVKHSVSGQSGEPTLVQWVLWTPLKPKGASTRPNDRKGRIVMRPETLYGRTAP</sequence>
<dbReference type="Proteomes" id="UP000660554">
    <property type="component" value="Unassembled WGS sequence"/>
</dbReference>
<feature type="region of interest" description="Disordered" evidence="1">
    <location>
        <begin position="80"/>
        <end position="181"/>
    </location>
</feature>
<dbReference type="EMBL" id="BNDV01000010">
    <property type="protein sequence ID" value="GHI15336.1"/>
    <property type="molecule type" value="Genomic_DNA"/>
</dbReference>
<proteinExistence type="predicted"/>
<evidence type="ECO:0000313" key="3">
    <source>
        <dbReference type="Proteomes" id="UP000660554"/>
    </source>
</evidence>
<protein>
    <recommendedName>
        <fullName evidence="4">DUF222 domain-containing protein</fullName>
    </recommendedName>
</protein>